<gene>
    <name evidence="1" type="primary">170</name>
    <name evidence="1" type="ORF">PBI_ONEUP_170</name>
</gene>
<name>A0A166Y9R7_9CAUD</name>
<dbReference type="GeneID" id="28800628"/>
<evidence type="ECO:0000313" key="2">
    <source>
        <dbReference type="Proteomes" id="UP000204609"/>
    </source>
</evidence>
<protein>
    <submittedName>
        <fullName evidence="1">Uncharacterized protein</fullName>
    </submittedName>
</protein>
<dbReference type="Proteomes" id="UP000204609">
    <property type="component" value="Segment"/>
</dbReference>
<dbReference type="EMBL" id="KU998245">
    <property type="protein sequence ID" value="ANA86503.1"/>
    <property type="molecule type" value="Genomic_DNA"/>
</dbReference>
<accession>A0A166Y9R7</accession>
<dbReference type="RefSeq" id="YP_009274586.1">
    <property type="nucleotide sequence ID" value="NC_030917.1"/>
</dbReference>
<organism evidence="1 2">
    <name type="scientific">Gordonia phage OneUp</name>
    <dbReference type="NCBI Taxonomy" id="1838074"/>
    <lineage>
        <taxon>Viruses</taxon>
        <taxon>Duplodnaviria</taxon>
        <taxon>Heunggongvirae</taxon>
        <taxon>Uroviricota</taxon>
        <taxon>Caudoviricetes</taxon>
        <taxon>Oneupvirus</taxon>
        <taxon>Oneupvirus oneup</taxon>
    </lineage>
</organism>
<reference evidence="2" key="1">
    <citation type="submission" date="2016-03" db="EMBL/GenBank/DDBJ databases">
        <authorList>
            <person name="Ploux O."/>
        </authorList>
    </citation>
    <scope>NUCLEOTIDE SEQUENCE [LARGE SCALE GENOMIC DNA]</scope>
</reference>
<keyword evidence="2" id="KW-1185">Reference proteome</keyword>
<dbReference type="KEGG" id="vg:28800628"/>
<proteinExistence type="predicted"/>
<sequence length="87" mass="10220">MFVDQHDMTIVRDDSRRWVRSEYGALTVDKRDGRHHVSRDGETITTFRDYEVAAAYCRRMVCEAHGEHFHYCEPCAEAHEDKLFSLG</sequence>
<evidence type="ECO:0000313" key="1">
    <source>
        <dbReference type="EMBL" id="ANA86503.1"/>
    </source>
</evidence>